<reference evidence="2 4" key="1">
    <citation type="journal article" date="2018" name="Elife">
        <title>Discovery and characterization of a prevalent human gut bacterial enzyme sufficient for the inactivation of a family of plant toxins.</title>
        <authorList>
            <person name="Koppel N."/>
            <person name="Bisanz J.E."/>
            <person name="Pandelia M.E."/>
            <person name="Turnbaugh P.J."/>
            <person name="Balskus E.P."/>
        </authorList>
    </citation>
    <scope>NUCLEOTIDE SEQUENCE [LARGE SCALE GENOMIC DNA]</scope>
    <source>
        <strain evidence="2 4">DSM 16107</strain>
    </source>
</reference>
<reference evidence="3" key="3">
    <citation type="journal article" date="2019" name="Microbiol. Resour. Announc.">
        <title>Draft Genome Sequences of Type Strains of Gordonibacter faecihominis, Paraeggerthella hongkongensis, Parvibacter caecicola,Slackia equolifaciens, Slackia faecicanis, and Slackia isoflavoniconvertens.</title>
        <authorList>
            <person name="Danylec N."/>
            <person name="Stoll D.A."/>
            <person name="Dotsch A."/>
            <person name="Huch M."/>
        </authorList>
    </citation>
    <scope>NUCLEOTIDE SEQUENCE</scope>
    <source>
        <strain evidence="3">DSM 16107</strain>
    </source>
</reference>
<organism evidence="3 5">
    <name type="scientific">Eggerthella sinensis</name>
    <dbReference type="NCBI Taxonomy" id="242230"/>
    <lineage>
        <taxon>Bacteria</taxon>
        <taxon>Bacillati</taxon>
        <taxon>Actinomycetota</taxon>
        <taxon>Coriobacteriia</taxon>
        <taxon>Eggerthellales</taxon>
        <taxon>Eggerthellaceae</taxon>
        <taxon>Eggerthella</taxon>
    </lineage>
</organism>
<proteinExistence type="predicted"/>
<accession>A0A3N0J3Q9</accession>
<keyword evidence="1" id="KW-0812">Transmembrane</keyword>
<feature type="transmembrane region" description="Helical" evidence="1">
    <location>
        <begin position="21"/>
        <end position="47"/>
    </location>
</feature>
<keyword evidence="1" id="KW-1133">Transmembrane helix</keyword>
<evidence type="ECO:0000313" key="3">
    <source>
        <dbReference type="EMBL" id="RNM43272.1"/>
    </source>
</evidence>
<dbReference type="Proteomes" id="UP000270112">
    <property type="component" value="Unassembled WGS sequence"/>
</dbReference>
<keyword evidence="1" id="KW-0472">Membrane</keyword>
<evidence type="ECO:0000313" key="5">
    <source>
        <dbReference type="Proteomes" id="UP000270112"/>
    </source>
</evidence>
<dbReference type="RefSeq" id="WP_114545135.1">
    <property type="nucleotide sequence ID" value="NZ_JAJCHC010000001.1"/>
</dbReference>
<evidence type="ECO:0000313" key="2">
    <source>
        <dbReference type="EMBL" id="RDB71107.1"/>
    </source>
</evidence>
<keyword evidence="4" id="KW-1185">Reference proteome</keyword>
<dbReference type="EMBL" id="QICC01000002">
    <property type="protein sequence ID" value="RNM43272.1"/>
    <property type="molecule type" value="Genomic_DNA"/>
</dbReference>
<name>A0A3N0J3Q9_9ACTN</name>
<dbReference type="Proteomes" id="UP000253817">
    <property type="component" value="Unassembled WGS sequence"/>
</dbReference>
<comment type="caution">
    <text evidence="3">The sequence shown here is derived from an EMBL/GenBank/DDBJ whole genome shotgun (WGS) entry which is preliminary data.</text>
</comment>
<dbReference type="EMBL" id="PPTT01000003">
    <property type="protein sequence ID" value="RDB71107.1"/>
    <property type="molecule type" value="Genomic_DNA"/>
</dbReference>
<gene>
    <name evidence="2" type="ORF">C1876_02410</name>
    <name evidence="3" type="ORF">DMP09_01020</name>
</gene>
<evidence type="ECO:0008006" key="6">
    <source>
        <dbReference type="Google" id="ProtNLM"/>
    </source>
</evidence>
<sequence length="165" mass="17483">MILRSSVAHVRERLRDTRGFMLAEQLVSIIFIGLLCIAVAAGLGAAMSSYAKITLQTQADAMLSQAVEVVSNELVYALGVEDGSTKFTSATLHEQATLASGKENPGIWLKASSDSCLVPVENGLTPTLDNLEYNASTRTWTFGITINSGGKTLAGTTMTVKRIGS</sequence>
<evidence type="ECO:0000256" key="1">
    <source>
        <dbReference type="SAM" id="Phobius"/>
    </source>
</evidence>
<evidence type="ECO:0000313" key="4">
    <source>
        <dbReference type="Proteomes" id="UP000253817"/>
    </source>
</evidence>
<dbReference type="AlphaFoldDB" id="A0A3N0J3Q9"/>
<dbReference type="OrthoDB" id="3175064at2"/>
<protein>
    <recommendedName>
        <fullName evidence="6">Type II secretion system protein</fullName>
    </recommendedName>
</protein>
<reference evidence="5" key="2">
    <citation type="submission" date="2018-05" db="EMBL/GenBank/DDBJ databases">
        <title>Genome Sequencing of selected type strains of the family Eggerthellaceae.</title>
        <authorList>
            <person name="Danylec N."/>
            <person name="Stoll D.A."/>
            <person name="Doetsch A."/>
            <person name="Huch M."/>
        </authorList>
    </citation>
    <scope>NUCLEOTIDE SEQUENCE [LARGE SCALE GENOMIC DNA]</scope>
    <source>
        <strain evidence="5">DSM 16107</strain>
    </source>
</reference>